<keyword evidence="2" id="KW-1185">Reference proteome</keyword>
<comment type="caution">
    <text evidence="1">The sequence shown here is derived from an EMBL/GenBank/DDBJ whole genome shotgun (WGS) entry which is preliminary data.</text>
</comment>
<evidence type="ECO:0000313" key="2">
    <source>
        <dbReference type="Proteomes" id="UP001168642"/>
    </source>
</evidence>
<dbReference type="Proteomes" id="UP001168642">
    <property type="component" value="Unassembled WGS sequence"/>
</dbReference>
<accession>A0ABT8VUV0</accession>
<evidence type="ECO:0008006" key="3">
    <source>
        <dbReference type="Google" id="ProtNLM"/>
    </source>
</evidence>
<evidence type="ECO:0000313" key="1">
    <source>
        <dbReference type="EMBL" id="MDO3695744.1"/>
    </source>
</evidence>
<gene>
    <name evidence="1" type="ORF">QVZ41_12915</name>
</gene>
<protein>
    <recommendedName>
        <fullName evidence="3">Lipoprotein</fullName>
    </recommendedName>
</protein>
<reference evidence="1" key="1">
    <citation type="submission" date="2023-07" db="EMBL/GenBank/DDBJ databases">
        <title>Wenyingzhuangia sp. chi5 genome sequencing and assembly.</title>
        <authorList>
            <person name="Park S."/>
        </authorList>
    </citation>
    <scope>NUCLEOTIDE SEQUENCE</scope>
    <source>
        <strain evidence="1">Chi5</strain>
    </source>
</reference>
<dbReference type="RefSeq" id="WP_302885036.1">
    <property type="nucleotide sequence ID" value="NZ_JAUMIT010000007.1"/>
</dbReference>
<proteinExistence type="predicted"/>
<sequence>MKKIACLFIAFISCTKNDETPCEDLNNGYIMRLYKARGVYKKEENSVVLEKWIKELRENKCDPHIYYQYYNDVINQK</sequence>
<name>A0ABT8VUV0_9FLAO</name>
<organism evidence="1 2">
    <name type="scientific">Wenyingzhuangia gilva</name>
    <dbReference type="NCBI Taxonomy" id="3057677"/>
    <lineage>
        <taxon>Bacteria</taxon>
        <taxon>Pseudomonadati</taxon>
        <taxon>Bacteroidota</taxon>
        <taxon>Flavobacteriia</taxon>
        <taxon>Flavobacteriales</taxon>
        <taxon>Flavobacteriaceae</taxon>
        <taxon>Wenyingzhuangia</taxon>
    </lineage>
</organism>
<dbReference type="EMBL" id="JAUMIT010000007">
    <property type="protein sequence ID" value="MDO3695744.1"/>
    <property type="molecule type" value="Genomic_DNA"/>
</dbReference>